<proteinExistence type="inferred from homology"/>
<protein>
    <recommendedName>
        <fullName evidence="1">ESAT-6-like protein</fullName>
    </recommendedName>
</protein>
<keyword evidence="5" id="KW-1185">Reference proteome</keyword>
<feature type="region of interest" description="Disordered" evidence="3">
    <location>
        <begin position="88"/>
        <end position="107"/>
    </location>
</feature>
<evidence type="ECO:0000313" key="4">
    <source>
        <dbReference type="EMBL" id="PPK90194.1"/>
    </source>
</evidence>
<gene>
    <name evidence="4" type="ORF">CLV92_1263</name>
</gene>
<comment type="caution">
    <text evidence="4">The sequence shown here is derived from an EMBL/GenBank/DDBJ whole genome shotgun (WGS) entry which is preliminary data.</text>
</comment>
<keyword evidence="2" id="KW-0175">Coiled coil</keyword>
<evidence type="ECO:0000256" key="1">
    <source>
        <dbReference type="RuleBase" id="RU362001"/>
    </source>
</evidence>
<dbReference type="Proteomes" id="UP000239485">
    <property type="component" value="Unassembled WGS sequence"/>
</dbReference>
<sequence>MSGLFSTSTDTMRATGDKVLANAESIRTELQGLLSKLQSLEGQWMGDGRVAFKNAEARYTNANNRLNAALMEISNLIKQNEARYTSDDAQAHSNLTAGSSGFDAPGF</sequence>
<dbReference type="Gene3D" id="1.10.287.1060">
    <property type="entry name" value="ESAT-6-like"/>
    <property type="match status" value="1"/>
</dbReference>
<dbReference type="AlphaFoldDB" id="A0A2S6IBX7"/>
<evidence type="ECO:0000313" key="5">
    <source>
        <dbReference type="Proteomes" id="UP000239485"/>
    </source>
</evidence>
<dbReference type="NCBIfam" id="TIGR03930">
    <property type="entry name" value="WXG100_ESAT6"/>
    <property type="match status" value="1"/>
</dbReference>
<organism evidence="4 5">
    <name type="scientific">Kineococcus xinjiangensis</name>
    <dbReference type="NCBI Taxonomy" id="512762"/>
    <lineage>
        <taxon>Bacteria</taxon>
        <taxon>Bacillati</taxon>
        <taxon>Actinomycetota</taxon>
        <taxon>Actinomycetes</taxon>
        <taxon>Kineosporiales</taxon>
        <taxon>Kineosporiaceae</taxon>
        <taxon>Kineococcus</taxon>
    </lineage>
</organism>
<evidence type="ECO:0000256" key="2">
    <source>
        <dbReference type="SAM" id="Coils"/>
    </source>
</evidence>
<evidence type="ECO:0000256" key="3">
    <source>
        <dbReference type="SAM" id="MobiDB-lite"/>
    </source>
</evidence>
<name>A0A2S6IBX7_9ACTN</name>
<dbReference type="Pfam" id="PF06013">
    <property type="entry name" value="WXG100"/>
    <property type="match status" value="1"/>
</dbReference>
<dbReference type="InterPro" id="IPR010310">
    <property type="entry name" value="T7SS_ESAT-6-like"/>
</dbReference>
<feature type="coiled-coil region" evidence="2">
    <location>
        <begin position="23"/>
        <end position="83"/>
    </location>
</feature>
<reference evidence="4 5" key="1">
    <citation type="submission" date="2018-02" db="EMBL/GenBank/DDBJ databases">
        <title>Genomic Encyclopedia of Archaeal and Bacterial Type Strains, Phase II (KMG-II): from individual species to whole genera.</title>
        <authorList>
            <person name="Goeker M."/>
        </authorList>
    </citation>
    <scope>NUCLEOTIDE SEQUENCE [LARGE SCALE GENOMIC DNA]</scope>
    <source>
        <strain evidence="4 5">DSM 22857</strain>
    </source>
</reference>
<dbReference type="EMBL" id="PTJD01000026">
    <property type="protein sequence ID" value="PPK90194.1"/>
    <property type="molecule type" value="Genomic_DNA"/>
</dbReference>
<dbReference type="OrthoDB" id="3253863at2"/>
<accession>A0A2S6IBX7</accession>
<dbReference type="RefSeq" id="WP_104435895.1">
    <property type="nucleotide sequence ID" value="NZ_PTJD01000026.1"/>
</dbReference>
<dbReference type="SUPFAM" id="SSF140453">
    <property type="entry name" value="EsxAB dimer-like"/>
    <property type="match status" value="1"/>
</dbReference>
<dbReference type="InterPro" id="IPR036689">
    <property type="entry name" value="ESAT-6-like_sf"/>
</dbReference>
<comment type="similarity">
    <text evidence="1">Belongs to the WXG100 family.</text>
</comment>